<name>A0AAE6BFW8_AGRTU</name>
<protein>
    <recommendedName>
        <fullName evidence="1">Tip attachment protein J domain-containing protein</fullName>
    </recommendedName>
</protein>
<dbReference type="EMBL" id="CP039898">
    <property type="protein sequence ID" value="QCL81195.1"/>
    <property type="molecule type" value="Genomic_DNA"/>
</dbReference>
<accession>A0AAE6BFW8</accession>
<proteinExistence type="predicted"/>
<evidence type="ECO:0000259" key="1">
    <source>
        <dbReference type="Pfam" id="PF13550"/>
    </source>
</evidence>
<reference evidence="2 3" key="1">
    <citation type="submission" date="2019-04" db="EMBL/GenBank/DDBJ databases">
        <title>Complete genome sequence of Agrobacterium tumefaciens CFBP5877.</title>
        <authorList>
            <person name="Huang Y.-Y."/>
            <person name="Chiang H.-Y."/>
            <person name="Chou L."/>
            <person name="Lai E.-M."/>
            <person name="Kuo C.-H."/>
        </authorList>
    </citation>
    <scope>NUCLEOTIDE SEQUENCE [LARGE SCALE GENOMIC DNA]</scope>
    <source>
        <strain evidence="2 3">CFBP5877</strain>
    </source>
</reference>
<evidence type="ECO:0000313" key="2">
    <source>
        <dbReference type="EMBL" id="QCL81195.1"/>
    </source>
</evidence>
<organism evidence="2 3">
    <name type="scientific">Agrobacterium tumefaciens</name>
    <dbReference type="NCBI Taxonomy" id="358"/>
    <lineage>
        <taxon>Bacteria</taxon>
        <taxon>Pseudomonadati</taxon>
        <taxon>Pseudomonadota</taxon>
        <taxon>Alphaproteobacteria</taxon>
        <taxon>Hyphomicrobiales</taxon>
        <taxon>Rhizobiaceae</taxon>
        <taxon>Rhizobium/Agrobacterium group</taxon>
        <taxon>Agrobacterium</taxon>
        <taxon>Agrobacterium tumefaciens complex</taxon>
    </lineage>
</organism>
<evidence type="ECO:0000313" key="3">
    <source>
        <dbReference type="Proteomes" id="UP000298579"/>
    </source>
</evidence>
<dbReference type="Proteomes" id="UP000298579">
    <property type="component" value="Chromosome linear"/>
</dbReference>
<feature type="domain" description="Tip attachment protein J" evidence="1">
    <location>
        <begin position="369"/>
        <end position="520"/>
    </location>
</feature>
<sequence>MRSASSTANASSFSAKPVSARSICSMPPCASRWVRMTLKRLLWTLAFLLFAATAVKAAPVGGLIAGLAGSILSAGTFVKLAIGLAINVGLSLYQQAKARREARKNQQSTGGVKLSIQMGESNPRSYLIGTRATAGRRAYINNWGEEENTPNAYITEVVEISCLPSYAGPQGLDAVWFGDTAGTILWNEPHPDGRGYPVAQYRQNGTDYLWIKYLDGSQTTADSFLLSRFAGRAERPYRDTMIGRGCQIVIITARRHEELFRNGFPQGLYQPRPMRLYDIRKDSSVGGNGPHRWNDPSTWESSNNLPMMIYNIARGIYYNGRWVHGGRNFSAYRFPVSSWIAAINEADRDMGGGRRQFQGGLEVSVDRDGLEVIEDLRLGCSGRLAEVGGRIKVLIGAPGAAVYSFTDREIVVTADQDYEPFPTVAATHNTITGVYPEPAQRWADKDAPEQSSPELLARDDGERLAVSFRFDAVFISAQVQSLTSTMILDEQRWRTHELTLPPNAAALEPNDPVAWSSDENGYSNKKFLVVRAIPMPGRVQRVVIKEIDPSDYDPPSIIVPPVIGWMGPVPVPPQPMYGWQVFPATLPDAEGNPRYPTIEVRCAPNQDDVSYVRVQVKLTATDELVFDSGDSTVIYEPPYAWVLNAVLAGNADYQARGKFVPASNRSTEWGGWLPVRTPNIDGSDITVGLGQVRDDVKNRIMELQHQMDQLAGIVESLSMSVATSDMDAKLDRDVMRSELGGAVASVIDERETRVTAEGAMARRLSAVRAEMNDVVAEGYLSMKATTIGDTLANVEFAVRAQKGDQTALGAFILEIVNQGGVLKAQEIHYSDRFIIVAPDGSGGQGVFTFDENGAKLAVANIGTVRAAYMEGYNGKMMLDLNNGRMRVRSA</sequence>
<gene>
    <name evidence="2" type="ORF">CFBP5877_18815</name>
</gene>
<dbReference type="AlphaFoldDB" id="A0AAE6BFW8"/>
<dbReference type="InterPro" id="IPR032876">
    <property type="entry name" value="J_dom"/>
</dbReference>
<dbReference type="Pfam" id="PF13550">
    <property type="entry name" value="Phage-tail_3"/>
    <property type="match status" value="1"/>
</dbReference>